<accession>A0A976MDH2</accession>
<dbReference type="OrthoDB" id="1716531at2759"/>
<dbReference type="SUPFAM" id="SSF144091">
    <property type="entry name" value="Rhomboid-like"/>
    <property type="match status" value="1"/>
</dbReference>
<sequence length="209" mass="24086">MDSIIGPIPFMTRIYLSTSVFLMILCSLDIISPLNLYMSWTLVFQGEVWRIITCFVYFGSFGMIFFWNIYVLIHYCSSLESVTMHNKPADFLWMLICNGAMLLALAQVFGHSMFYGGTMINILTYIWGRKNPYSRVGIIFLSVPAPYLPWILAILSYMADYLLNENLLGIFVGHIYYFFTDVFPKMPISGGRQIFATPEFLKVLLNQYG</sequence>
<comment type="similarity">
    <text evidence="2 7">Belongs to the derlin family.</text>
</comment>
<keyword evidence="5 7" id="KW-1133">Transmembrane helix</keyword>
<dbReference type="GO" id="GO:0005789">
    <property type="term" value="C:endoplasmic reticulum membrane"/>
    <property type="evidence" value="ECO:0007669"/>
    <property type="project" value="UniProtKB-SubCell"/>
</dbReference>
<keyword evidence="6 7" id="KW-0472">Membrane</keyword>
<dbReference type="OMA" id="FKSQYWR"/>
<organism evidence="9 10">
    <name type="scientific">Theileria orientalis</name>
    <dbReference type="NCBI Taxonomy" id="68886"/>
    <lineage>
        <taxon>Eukaryota</taxon>
        <taxon>Sar</taxon>
        <taxon>Alveolata</taxon>
        <taxon>Apicomplexa</taxon>
        <taxon>Aconoidasida</taxon>
        <taxon>Piroplasmida</taxon>
        <taxon>Theileriidae</taxon>
        <taxon>Theileria</taxon>
    </lineage>
</organism>
<dbReference type="EMBL" id="CP056071">
    <property type="protein sequence ID" value="UKK02313.2"/>
    <property type="molecule type" value="Genomic_DNA"/>
</dbReference>
<feature type="transmembrane region" description="Helical" evidence="7">
    <location>
        <begin position="136"/>
        <end position="155"/>
    </location>
</feature>
<evidence type="ECO:0000256" key="3">
    <source>
        <dbReference type="ARBA" id="ARBA00022692"/>
    </source>
</evidence>
<dbReference type="Proteomes" id="UP000244803">
    <property type="component" value="Chromosome 2"/>
</dbReference>
<evidence type="ECO:0000256" key="4">
    <source>
        <dbReference type="ARBA" id="ARBA00022824"/>
    </source>
</evidence>
<evidence type="ECO:0000256" key="6">
    <source>
        <dbReference type="ARBA" id="ARBA00023136"/>
    </source>
</evidence>
<dbReference type="Pfam" id="PF04511">
    <property type="entry name" value="DER1"/>
    <property type="match status" value="1"/>
</dbReference>
<dbReference type="EMBL" id="CP056068">
    <property type="protein sequence ID" value="UKJ90148.1"/>
    <property type="molecule type" value="Genomic_DNA"/>
</dbReference>
<evidence type="ECO:0000313" key="8">
    <source>
        <dbReference type="EMBL" id="UKJ90148.1"/>
    </source>
</evidence>
<feature type="transmembrane region" description="Helical" evidence="7">
    <location>
        <begin position="161"/>
        <end position="179"/>
    </location>
</feature>
<dbReference type="GO" id="GO:0006950">
    <property type="term" value="P:response to stress"/>
    <property type="evidence" value="ECO:0007669"/>
    <property type="project" value="UniProtKB-ARBA"/>
</dbReference>
<reference evidence="9" key="1">
    <citation type="submission" date="2022-07" db="EMBL/GenBank/DDBJ databases">
        <title>Evaluation of T. orientalis genome assembly methods using nanopore sequencing and analysis of variation between genomes.</title>
        <authorList>
            <person name="Yam J."/>
            <person name="Micallef M.L."/>
            <person name="Liu M."/>
            <person name="Djordjevic S.P."/>
            <person name="Bogema D.R."/>
            <person name="Jenkins C."/>
        </authorList>
    </citation>
    <scope>NUCLEOTIDE SEQUENCE</scope>
    <source>
        <strain evidence="8">Fish Creek</strain>
        <strain evidence="9">Goon Nure</strain>
    </source>
</reference>
<name>A0A976MDH2_THEOR</name>
<keyword evidence="4 7" id="KW-0256">Endoplasmic reticulum</keyword>
<dbReference type="PANTHER" id="PTHR11009">
    <property type="entry name" value="DER1-LIKE PROTEIN, DERLIN"/>
    <property type="match status" value="1"/>
</dbReference>
<feature type="transmembrane region" description="Helical" evidence="7">
    <location>
        <begin position="48"/>
        <end position="71"/>
    </location>
</feature>
<proteinExistence type="inferred from homology"/>
<evidence type="ECO:0000256" key="5">
    <source>
        <dbReference type="ARBA" id="ARBA00022989"/>
    </source>
</evidence>
<feature type="transmembrane region" description="Helical" evidence="7">
    <location>
        <begin position="91"/>
        <end position="115"/>
    </location>
</feature>
<feature type="transmembrane region" description="Helical" evidence="7">
    <location>
        <begin position="14"/>
        <end position="36"/>
    </location>
</feature>
<dbReference type="Proteomes" id="UP000244811">
    <property type="component" value="Chromosome 2"/>
</dbReference>
<dbReference type="AlphaFoldDB" id="A0A976MDH2"/>
<evidence type="ECO:0000256" key="2">
    <source>
        <dbReference type="ARBA" id="ARBA00008917"/>
    </source>
</evidence>
<gene>
    <name evidence="8" type="ORF">MACJ_001079</name>
    <name evidence="9" type="ORF">MACK_001669</name>
</gene>
<evidence type="ECO:0000256" key="1">
    <source>
        <dbReference type="ARBA" id="ARBA00004477"/>
    </source>
</evidence>
<protein>
    <recommendedName>
        <fullName evidence="7">Derlin</fullName>
    </recommendedName>
</protein>
<dbReference type="InterPro" id="IPR007599">
    <property type="entry name" value="DER1"/>
</dbReference>
<comment type="subcellular location">
    <subcellularLocation>
        <location evidence="1 7">Endoplasmic reticulum membrane</location>
        <topology evidence="1 7">Multi-pass membrane protein</topology>
    </subcellularLocation>
</comment>
<dbReference type="InterPro" id="IPR035952">
    <property type="entry name" value="Rhomboid-like_sf"/>
</dbReference>
<evidence type="ECO:0000313" key="9">
    <source>
        <dbReference type="EMBL" id="UKK02313.2"/>
    </source>
</evidence>
<keyword evidence="3 7" id="KW-0812">Transmembrane</keyword>
<evidence type="ECO:0000256" key="7">
    <source>
        <dbReference type="RuleBase" id="RU363059"/>
    </source>
</evidence>
<evidence type="ECO:0000313" key="10">
    <source>
        <dbReference type="Proteomes" id="UP000244811"/>
    </source>
</evidence>
<comment type="function">
    <text evidence="7">May be involved in the degradation of misfolded endoplasmic reticulum (ER) luminal proteins.</text>
</comment>